<name>A0A3P7WXD3_HELPZ</name>
<gene>
    <name evidence="1" type="ORF">HPBE_LOCUS5848</name>
</gene>
<proteinExistence type="predicted"/>
<keyword evidence="2" id="KW-1185">Reference proteome</keyword>
<evidence type="ECO:0000313" key="2">
    <source>
        <dbReference type="Proteomes" id="UP000050761"/>
    </source>
</evidence>
<evidence type="ECO:0000313" key="3">
    <source>
        <dbReference type="WBParaSite" id="HPBE_0000584701-mRNA-1"/>
    </source>
</evidence>
<dbReference type="EMBL" id="UZAH01025552">
    <property type="protein sequence ID" value="VDO66031.1"/>
    <property type="molecule type" value="Genomic_DNA"/>
</dbReference>
<dbReference type="WBParaSite" id="HPBE_0000584701-mRNA-1">
    <property type="protein sequence ID" value="HPBE_0000584701-mRNA-1"/>
    <property type="gene ID" value="HPBE_0000584701"/>
</dbReference>
<dbReference type="AlphaFoldDB" id="A0A3P7WXD3"/>
<reference evidence="1 2" key="1">
    <citation type="submission" date="2018-11" db="EMBL/GenBank/DDBJ databases">
        <authorList>
            <consortium name="Pathogen Informatics"/>
        </authorList>
    </citation>
    <scope>NUCLEOTIDE SEQUENCE [LARGE SCALE GENOMIC DNA]</scope>
</reference>
<accession>A0A3P7WXD3</accession>
<protein>
    <submittedName>
        <fullName evidence="1 3">Uncharacterized protein</fullName>
    </submittedName>
</protein>
<reference evidence="3" key="2">
    <citation type="submission" date="2019-09" db="UniProtKB">
        <authorList>
            <consortium name="WormBaseParasite"/>
        </authorList>
    </citation>
    <scope>IDENTIFICATION</scope>
</reference>
<dbReference type="Proteomes" id="UP000050761">
    <property type="component" value="Unassembled WGS sequence"/>
</dbReference>
<sequence length="328" mass="37469">MEPKMLRWTAGVTRLDRVRNETMRQRFGVASITDKLREARLRWYGDVLRADDDTVLITNLTSVFHDSVGDHPYRCYNRLAKVVLVELELSTAPSEIGDSAWTTLVKDPLDLSVFNDLEERVDGYALKGTDVSYLNCSGFEAAEYEIFASGWSKLVHVLSPDSVLKCPNLNGKTLQNCFHTNFGKSDWEIRCRLELLKGFVNEVKLLLKLRSSSNVIKILSYCIPRHPLEDMRKVNIVTEKGIPLDTLSLLQMPAQRRHDLFTAMLDFFTRYPALRFDDLRRQQSNTAALKGLIPLTPKENPFLQRWEDEYGEAAKISGPNQAAQVEKD</sequence>
<organism evidence="1">
    <name type="scientific">Heligmosomoides polygyrus</name>
    <name type="common">Parasitic roundworm</name>
    <dbReference type="NCBI Taxonomy" id="6339"/>
    <lineage>
        <taxon>Eukaryota</taxon>
        <taxon>Metazoa</taxon>
        <taxon>Ecdysozoa</taxon>
        <taxon>Nematoda</taxon>
        <taxon>Chromadorea</taxon>
        <taxon>Rhabditida</taxon>
        <taxon>Rhabditina</taxon>
        <taxon>Rhabditomorpha</taxon>
        <taxon>Strongyloidea</taxon>
        <taxon>Heligmosomidae</taxon>
        <taxon>Heligmosomoides</taxon>
    </lineage>
</organism>
<dbReference type="OrthoDB" id="4062651at2759"/>
<evidence type="ECO:0000313" key="1">
    <source>
        <dbReference type="EMBL" id="VDO66031.1"/>
    </source>
</evidence>